<dbReference type="GO" id="GO:1904680">
    <property type="term" value="F:peptide transmembrane transporter activity"/>
    <property type="evidence" value="ECO:0007669"/>
    <property type="project" value="TreeGrafter"/>
</dbReference>
<proteinExistence type="inferred from homology"/>
<dbReference type="PANTHER" id="PTHR30290:SF9">
    <property type="entry name" value="OLIGOPEPTIDE-BINDING PROTEIN APPA"/>
    <property type="match status" value="1"/>
</dbReference>
<dbReference type="Proteomes" id="UP000323505">
    <property type="component" value="Unassembled WGS sequence"/>
</dbReference>
<reference evidence="6 7" key="1">
    <citation type="submission" date="2019-08" db="EMBL/GenBank/DDBJ databases">
        <title>Actinomadura sp. nov. CYP1-5 isolated from mountain soil.</title>
        <authorList>
            <person name="Songsumanus A."/>
            <person name="Kuncharoen N."/>
            <person name="Kudo T."/>
            <person name="Yuki M."/>
            <person name="Igarashi Y."/>
            <person name="Tanasupawat S."/>
        </authorList>
    </citation>
    <scope>NUCLEOTIDE SEQUENCE [LARGE SCALE GENOMIC DNA]</scope>
    <source>
        <strain evidence="6 7">CYP1-5</strain>
    </source>
</reference>
<dbReference type="EMBL" id="VSRQ01000008">
    <property type="protein sequence ID" value="TYK44477.1"/>
    <property type="molecule type" value="Genomic_DNA"/>
</dbReference>
<dbReference type="PANTHER" id="PTHR30290">
    <property type="entry name" value="PERIPLASMIC BINDING COMPONENT OF ABC TRANSPORTER"/>
    <property type="match status" value="1"/>
</dbReference>
<keyword evidence="2" id="KW-0813">Transport</keyword>
<organism evidence="6 7">
    <name type="scientific">Actinomadura decatromicini</name>
    <dbReference type="NCBI Taxonomy" id="2604572"/>
    <lineage>
        <taxon>Bacteria</taxon>
        <taxon>Bacillati</taxon>
        <taxon>Actinomycetota</taxon>
        <taxon>Actinomycetes</taxon>
        <taxon>Streptosporangiales</taxon>
        <taxon>Thermomonosporaceae</taxon>
        <taxon>Actinomadura</taxon>
    </lineage>
</organism>
<dbReference type="Gene3D" id="3.10.105.10">
    <property type="entry name" value="Dipeptide-binding Protein, Domain 3"/>
    <property type="match status" value="1"/>
</dbReference>
<evidence type="ECO:0000256" key="2">
    <source>
        <dbReference type="ARBA" id="ARBA00022448"/>
    </source>
</evidence>
<feature type="domain" description="Solute-binding protein family 5" evidence="5">
    <location>
        <begin position="191"/>
        <end position="535"/>
    </location>
</feature>
<dbReference type="SUPFAM" id="SSF53850">
    <property type="entry name" value="Periplasmic binding protein-like II"/>
    <property type="match status" value="1"/>
</dbReference>
<dbReference type="Pfam" id="PF00496">
    <property type="entry name" value="SBP_bac_5"/>
    <property type="match status" value="1"/>
</dbReference>
<accession>A0A5D3F635</accession>
<feature type="region of interest" description="Disordered" evidence="4">
    <location>
        <begin position="25"/>
        <end position="64"/>
    </location>
</feature>
<comment type="similarity">
    <text evidence="1">Belongs to the bacterial solute-binding protein 5 family.</text>
</comment>
<evidence type="ECO:0000313" key="6">
    <source>
        <dbReference type="EMBL" id="TYK44477.1"/>
    </source>
</evidence>
<comment type="caution">
    <text evidence="6">The sequence shown here is derived from an EMBL/GenBank/DDBJ whole genome shotgun (WGS) entry which is preliminary data.</text>
</comment>
<sequence>MRSGALRRFLDGRVYVCSHSSDKVQTSTATQWHRGTHPPRGRPPASDRPVTSGRSDPAGDRAPLGYPAPLCSDGVFPASPRFPSPRSWFGGPPKMRKQLIVAAAAAFLMIASACSADQGDEGGGGTGAAKPKQDVACPPVDQAAIDKGATFTWMYSVANTSFDPDKITTSNSWMYLYPVYDTLIRMDAAGEPQPMLARKWEIGDKGKTLTLHLIDKWKYHDGKAFDAASVKANLDRHRGAKSFNKQALSDVTGVDVADASTVKVRTKTGAAPLIGILSSSAGMMMSPAVFDDPSQGRTPTGGSGAFKVSAYEPNTKVEYTPVKDYWDPKAVNVAKMVYLISSNDNARLNATVTGSADATFLRSAMYQPAKDGKLAVCQKPSLASFTIALNVARPPFDKKEVRQALNYAIDRNAVNELQGGFCQPGVQMFPSTYYASDPSLTPDAYKYDPAKAKELLAKAGVKDGFEFTLETDNLDAYQRVAELIQANLQEIGVKMTIRPVELPKLMEGFSVNKSVDAIMVQQKADADPSIQVASYYLPDGFSNPGGYSNPTINDLAAKAKGAEDRESSAAIYKQLFKAAHDDAASPVTLCHLNTPLAMNNKVMGVEVYVDGSRQFRGVAIRK</sequence>
<evidence type="ECO:0000256" key="1">
    <source>
        <dbReference type="ARBA" id="ARBA00005695"/>
    </source>
</evidence>
<name>A0A5D3F635_9ACTN</name>
<evidence type="ECO:0000256" key="4">
    <source>
        <dbReference type="SAM" id="MobiDB-lite"/>
    </source>
</evidence>
<dbReference type="AlphaFoldDB" id="A0A5D3F635"/>
<keyword evidence="3" id="KW-0732">Signal</keyword>
<protein>
    <submittedName>
        <fullName evidence="6">ABC transporter substrate-binding protein</fullName>
    </submittedName>
</protein>
<dbReference type="Gene3D" id="3.40.190.10">
    <property type="entry name" value="Periplasmic binding protein-like II"/>
    <property type="match status" value="1"/>
</dbReference>
<evidence type="ECO:0000259" key="5">
    <source>
        <dbReference type="Pfam" id="PF00496"/>
    </source>
</evidence>
<evidence type="ECO:0000256" key="3">
    <source>
        <dbReference type="ARBA" id="ARBA00022729"/>
    </source>
</evidence>
<dbReference type="InterPro" id="IPR039424">
    <property type="entry name" value="SBP_5"/>
</dbReference>
<gene>
    <name evidence="6" type="ORF">FXF68_33955</name>
</gene>
<dbReference type="Gene3D" id="3.90.76.10">
    <property type="entry name" value="Dipeptide-binding Protein, Domain 1"/>
    <property type="match status" value="1"/>
</dbReference>
<dbReference type="CDD" id="cd00995">
    <property type="entry name" value="PBP2_NikA_DppA_OppA_like"/>
    <property type="match status" value="1"/>
</dbReference>
<evidence type="ECO:0000313" key="7">
    <source>
        <dbReference type="Proteomes" id="UP000323505"/>
    </source>
</evidence>
<dbReference type="InterPro" id="IPR000914">
    <property type="entry name" value="SBP_5_dom"/>
</dbReference>
<keyword evidence="7" id="KW-1185">Reference proteome</keyword>
<dbReference type="GO" id="GO:0015833">
    <property type="term" value="P:peptide transport"/>
    <property type="evidence" value="ECO:0007669"/>
    <property type="project" value="TreeGrafter"/>
</dbReference>